<organism evidence="1 2">
    <name type="scientific">Rubrivivax gelatinosus</name>
    <name type="common">Rhodocyclus gelatinosus</name>
    <name type="synonym">Rhodopseudomonas gelatinosa</name>
    <dbReference type="NCBI Taxonomy" id="28068"/>
    <lineage>
        <taxon>Bacteria</taxon>
        <taxon>Pseudomonadati</taxon>
        <taxon>Pseudomonadota</taxon>
        <taxon>Betaproteobacteria</taxon>
        <taxon>Burkholderiales</taxon>
        <taxon>Sphaerotilaceae</taxon>
        <taxon>Rubrivivax</taxon>
    </lineage>
</organism>
<protein>
    <submittedName>
        <fullName evidence="1">Uncharacterized protein</fullName>
    </submittedName>
</protein>
<comment type="caution">
    <text evidence="1">The sequence shown here is derived from an EMBL/GenBank/DDBJ whole genome shotgun (WGS) entry which is preliminary data.</text>
</comment>
<accession>A0ABS1DW12</accession>
<gene>
    <name evidence="1" type="ORF">CKO43_12980</name>
</gene>
<dbReference type="SUPFAM" id="SSF55166">
    <property type="entry name" value="Hedgehog/DD-peptidase"/>
    <property type="match status" value="1"/>
</dbReference>
<dbReference type="Proteomes" id="UP001041814">
    <property type="component" value="Unassembled WGS sequence"/>
</dbReference>
<dbReference type="InterPro" id="IPR009045">
    <property type="entry name" value="Zn_M74/Hedgehog-like"/>
</dbReference>
<keyword evidence="2" id="KW-1185">Reference proteome</keyword>
<evidence type="ECO:0000313" key="2">
    <source>
        <dbReference type="Proteomes" id="UP001041814"/>
    </source>
</evidence>
<reference evidence="1" key="2">
    <citation type="journal article" date="2020" name="Microorganisms">
        <title>Osmotic Adaptation and Compatible Solute Biosynthesis of Phototrophic Bacteria as Revealed from Genome Analyses.</title>
        <authorList>
            <person name="Imhoff J.F."/>
            <person name="Rahn T."/>
            <person name="Kunzel S."/>
            <person name="Keller A."/>
            <person name="Neulinger S.C."/>
        </authorList>
    </citation>
    <scope>NUCLEOTIDE SEQUENCE</scope>
    <source>
        <strain evidence="1">IM 151</strain>
    </source>
</reference>
<sequence length="182" mass="19475">MRFAGSRSVTACMEPFRANVTSFIAALRAAGASVTVSATYRPPQRAYLMHWSWMIVNIGIDPRTIPKMAGVNIRWDHVDAAGVYAAADSLAGAQGMVDGYDMQNLMTAPALNSRHTVGAAIDMSISWVDTLPVKDAGGNTENITSQPRNGMNVRLAAIGASYGVIKYNGSGTDRPHWSDTGR</sequence>
<proteinExistence type="predicted"/>
<reference evidence="1" key="1">
    <citation type="submission" date="2017-08" db="EMBL/GenBank/DDBJ databases">
        <authorList>
            <person name="Imhoff J.F."/>
            <person name="Rahn T."/>
            <person name="Kuenzel S."/>
            <person name="Neulinger S.C."/>
        </authorList>
    </citation>
    <scope>NUCLEOTIDE SEQUENCE</scope>
    <source>
        <strain evidence="1">IM 151</strain>
    </source>
</reference>
<dbReference type="EMBL" id="NRRU01000045">
    <property type="protein sequence ID" value="MBK1713693.1"/>
    <property type="molecule type" value="Genomic_DNA"/>
</dbReference>
<evidence type="ECO:0000313" key="1">
    <source>
        <dbReference type="EMBL" id="MBK1713693.1"/>
    </source>
</evidence>
<name>A0ABS1DW12_RUBGE</name>